<dbReference type="EMBL" id="BTHG01000009">
    <property type="protein sequence ID" value="GMN90388.1"/>
    <property type="molecule type" value="Genomic_DNA"/>
</dbReference>
<organism evidence="1 2">
    <name type="scientific">Francisella sciaenopsi</name>
    <dbReference type="NCBI Taxonomy" id="3055034"/>
    <lineage>
        <taxon>Bacteria</taxon>
        <taxon>Pseudomonadati</taxon>
        <taxon>Pseudomonadota</taxon>
        <taxon>Gammaproteobacteria</taxon>
        <taxon>Thiotrichales</taxon>
        <taxon>Francisellaceae</taxon>
        <taxon>Francisella</taxon>
    </lineage>
</organism>
<dbReference type="RefSeq" id="WP_407878074.1">
    <property type="nucleotide sequence ID" value="NZ_BTHG01000009.1"/>
</dbReference>
<protein>
    <submittedName>
        <fullName evidence="1">Uncharacterized protein</fullName>
    </submittedName>
</protein>
<name>A0ABQ6PIG3_9GAMM</name>
<accession>A0ABQ6PIG3</accession>
<keyword evidence="2" id="KW-1185">Reference proteome</keyword>
<reference evidence="1 2" key="1">
    <citation type="journal article" date="2024" name="Dis. Aquat. Organ.">
        <title>Francisella sciaenopsi sp. nov. isolated from diseased red drum Sciaenops ocellatus in Florida, USA.</title>
        <authorList>
            <person name="Kawahara M."/>
            <person name="Cody T.T."/>
            <person name="Yanong R.P.E."/>
            <person name="Henderson E."/>
            <person name="Yazdi Z."/>
            <person name="Soto E."/>
        </authorList>
    </citation>
    <scope>NUCLEOTIDE SEQUENCE [LARGE SCALE GENOMIC DNA]</scope>
    <source>
        <strain evidence="1 2">R22-20-7</strain>
    </source>
</reference>
<sequence>MKKFLITCFIFGIFCSAFSEPRDRYTELTYNGQKTGTNTNAISLAQEKLFSDAEMQIIDDVFTVKDAYSGISPIIKDGISGISFTSSANIAALATGLTKIILQNTGGWNNTSATITDDVGDSLMLVTTFSNPFFFSVASLYDLSTLIPTIDSLTISYMIIPPNDTVISVSGYSGVSMTDSQQIKLTKDTAAGVSNPSPDKWAMGNKINDAKGNNIGGFILWSNFAFDDDTLEFVNAKTTARAALNIPSAFTVDLSYANADNSDTDYRIQNISILQYNKNEIKYIISLGYKSNDQVAALAGGEWVVTPTGLYLLNLKTDSLASALDVPGFNPVGEFVVHAYDPETKTIATEEDVYSSYEQVMQNLPVIKTTDYDINKIGFNVIGIDGDSVKFRVAPSRITNLPAVSEYSISKGNSQAFGGDLFSADNSKIGTVVVYASGENSQSILPTNINDEGVKNLIITQKNFYSQTINNGDNAVAINVAYTPAEGYDFNIAKSPEGVKDQEATLDLQLTKTPASTVDKIIKNVKVNFYDRHTGTLLSPQIEPIALPNPQARLGSGFITSVENCYNPIPSTVDATNIEPTLVYTTPPKSPYRWAFGGQVYMDNNYIGTMLVTNGGVGNKFSQLDNIYEVMVGDSKIIIYWNNASVSSKKISRIMYAGFDGGTLILNAVVTTAQPSVENNSNTSKTVNIAVNNKYTIDSVINSIKTSAGKSLKDVEVVNIKEDANKLYATLKLYFDDIDDSEVMQEFTTIKNTLENDFDSFGCQLISDVGNGVSYLENWI</sequence>
<dbReference type="Proteomes" id="UP001628164">
    <property type="component" value="Unassembled WGS sequence"/>
</dbReference>
<proteinExistence type="predicted"/>
<gene>
    <name evidence="1" type="ORF">fsci_18760</name>
</gene>
<evidence type="ECO:0000313" key="2">
    <source>
        <dbReference type="Proteomes" id="UP001628164"/>
    </source>
</evidence>
<comment type="caution">
    <text evidence="1">The sequence shown here is derived from an EMBL/GenBank/DDBJ whole genome shotgun (WGS) entry which is preliminary data.</text>
</comment>
<evidence type="ECO:0000313" key="1">
    <source>
        <dbReference type="EMBL" id="GMN90388.1"/>
    </source>
</evidence>